<keyword evidence="11" id="KW-0784">Thiamine biosynthesis</keyword>
<dbReference type="GO" id="GO:0009228">
    <property type="term" value="P:thiamine biosynthetic process"/>
    <property type="evidence" value="ECO:0007669"/>
    <property type="project" value="UniProtKB-KW"/>
</dbReference>
<keyword evidence="9" id="KW-0479">Metal-binding</keyword>
<dbReference type="RefSeq" id="WP_228201877.1">
    <property type="nucleotide sequence ID" value="NZ_CP053840.1"/>
</dbReference>
<dbReference type="CDD" id="cd00082">
    <property type="entry name" value="HisKA"/>
    <property type="match status" value="1"/>
</dbReference>
<dbReference type="SMART" id="SM00062">
    <property type="entry name" value="PBPb"/>
    <property type="match status" value="1"/>
</dbReference>
<keyword evidence="12" id="KW-0408">Iron</keyword>
<reference evidence="18 19" key="1">
    <citation type="submission" date="2020-05" db="EMBL/GenBank/DDBJ databases">
        <title>Complete genome sequencing of Campylobacter and Arcobacter type strains.</title>
        <authorList>
            <person name="Miller W.G."/>
            <person name="Yee E."/>
        </authorList>
    </citation>
    <scope>NUCLEOTIDE SEQUENCE [LARGE SCALE GENOMIC DNA]</scope>
    <source>
        <strain evidence="18 19">LMG 26156</strain>
    </source>
</reference>
<dbReference type="SUPFAM" id="SSF47384">
    <property type="entry name" value="Homodimeric domain of signal transducing histidine kinase"/>
    <property type="match status" value="1"/>
</dbReference>
<dbReference type="Gene3D" id="3.40.190.10">
    <property type="entry name" value="Periplasmic binding protein-like II"/>
    <property type="match status" value="4"/>
</dbReference>
<keyword evidence="16" id="KW-1133">Transmembrane helix</keyword>
<keyword evidence="10" id="KW-0663">Pyridoxal phosphate</keyword>
<accession>A0AAE7E4U6</accession>
<evidence type="ECO:0000259" key="17">
    <source>
        <dbReference type="PROSITE" id="PS50109"/>
    </source>
</evidence>
<dbReference type="PANTHER" id="PTHR31528:SF1">
    <property type="entry name" value="4-AMINO-5-HYDROXYMETHYL-2-METHYLPYRIMIDINE PHOSPHATE SYNTHASE THI11-RELATED"/>
    <property type="match status" value="1"/>
</dbReference>
<keyword evidence="18" id="KW-0418">Kinase</keyword>
<dbReference type="InterPro" id="IPR004358">
    <property type="entry name" value="Sig_transdc_His_kin-like_C"/>
</dbReference>
<dbReference type="AlphaFoldDB" id="A0AAE7E4U6"/>
<comment type="function">
    <text evidence="2">Responsible for the formation of the pyrimidine heterocycle in the thiamine biosynthesis pathway. Catalyzes the formation of hydroxymethylpyrimidine phosphate (HMP-P) from histidine and pyridoxal phosphate (PLP). The protein uses PLP and the active site histidine to form HMP-P, generating an inactive enzyme. The enzyme can only undergo a single turnover, which suggests it is a suicide enzyme.</text>
</comment>
<comment type="pathway">
    <text evidence="3">Cofactor biosynthesis; thiamine diphosphate biosynthesis.</text>
</comment>
<dbReference type="InterPro" id="IPR003594">
    <property type="entry name" value="HATPase_dom"/>
</dbReference>
<dbReference type="Gene3D" id="1.10.287.130">
    <property type="match status" value="1"/>
</dbReference>
<evidence type="ECO:0000256" key="9">
    <source>
        <dbReference type="ARBA" id="ARBA00022723"/>
    </source>
</evidence>
<evidence type="ECO:0000256" key="6">
    <source>
        <dbReference type="ARBA" id="ARBA00012438"/>
    </source>
</evidence>
<dbReference type="Proteomes" id="UP000503482">
    <property type="component" value="Chromosome"/>
</dbReference>
<evidence type="ECO:0000256" key="10">
    <source>
        <dbReference type="ARBA" id="ARBA00022898"/>
    </source>
</evidence>
<dbReference type="CDD" id="cd13708">
    <property type="entry name" value="PBP2_BvgS_like_1"/>
    <property type="match status" value="1"/>
</dbReference>
<dbReference type="InterPro" id="IPR015168">
    <property type="entry name" value="SsuA/THI5"/>
</dbReference>
<protein>
    <recommendedName>
        <fullName evidence="6">histidine kinase</fullName>
        <ecNumber evidence="6">2.7.13.3</ecNumber>
    </recommendedName>
    <alternativeName>
        <fullName evidence="13">Thiamine pyrimidine synthase</fullName>
    </alternativeName>
</protein>
<keyword evidence="16" id="KW-0472">Membrane</keyword>
<evidence type="ECO:0000256" key="11">
    <source>
        <dbReference type="ARBA" id="ARBA00022977"/>
    </source>
</evidence>
<evidence type="ECO:0000256" key="16">
    <source>
        <dbReference type="SAM" id="Phobius"/>
    </source>
</evidence>
<evidence type="ECO:0000256" key="1">
    <source>
        <dbReference type="ARBA" id="ARBA00000085"/>
    </source>
</evidence>
<dbReference type="PROSITE" id="PS50109">
    <property type="entry name" value="HIS_KIN"/>
    <property type="match status" value="1"/>
</dbReference>
<evidence type="ECO:0000256" key="3">
    <source>
        <dbReference type="ARBA" id="ARBA00004948"/>
    </source>
</evidence>
<comment type="similarity">
    <text evidence="4">Belongs to the NMT1/THI5 family.</text>
</comment>
<comment type="catalytic activity">
    <reaction evidence="14">
        <text>N(6)-(pyridoxal phosphate)-L-lysyl-[4-amino-5-hydroxymethyl-2-methylpyrimidine phosphate synthase] + L-histidyl-[4-amino-5-hydroxymethyl-2-methylpyrimidine phosphate synthase] + 2 Fe(3+) + 4 H2O = L-lysyl-[4-amino-5-hydroxymethyl-2-methylpyrimidine phosphate synthase] + (2S)-2-amino-5-hydroxy-4-oxopentanoyl-[4-amino-5-hydroxymethyl-2-methylpyrimidine phosphate synthase] + 4-amino-2-methyl-5-(phosphooxymethyl)pyrimidine + 3-oxopropanoate + 2 Fe(2+) + 2 H(+)</text>
        <dbReference type="Rhea" id="RHEA:65756"/>
        <dbReference type="Rhea" id="RHEA-COMP:16892"/>
        <dbReference type="Rhea" id="RHEA-COMP:16893"/>
        <dbReference type="Rhea" id="RHEA-COMP:16894"/>
        <dbReference type="Rhea" id="RHEA-COMP:16895"/>
        <dbReference type="ChEBI" id="CHEBI:15377"/>
        <dbReference type="ChEBI" id="CHEBI:15378"/>
        <dbReference type="ChEBI" id="CHEBI:29033"/>
        <dbReference type="ChEBI" id="CHEBI:29034"/>
        <dbReference type="ChEBI" id="CHEBI:29969"/>
        <dbReference type="ChEBI" id="CHEBI:29979"/>
        <dbReference type="ChEBI" id="CHEBI:33190"/>
        <dbReference type="ChEBI" id="CHEBI:58354"/>
        <dbReference type="ChEBI" id="CHEBI:143915"/>
        <dbReference type="ChEBI" id="CHEBI:157692"/>
    </reaction>
    <physiologicalReaction direction="left-to-right" evidence="14">
        <dbReference type="Rhea" id="RHEA:65757"/>
    </physiologicalReaction>
</comment>
<name>A0AAE7E4U6_9BACT</name>
<keyword evidence="7" id="KW-0597">Phosphoprotein</keyword>
<dbReference type="InterPro" id="IPR036097">
    <property type="entry name" value="HisK_dim/P_sf"/>
</dbReference>
<dbReference type="PANTHER" id="PTHR31528">
    <property type="entry name" value="4-AMINO-5-HYDROXYMETHYL-2-METHYLPYRIMIDINE PHOSPHATE SYNTHASE THI11-RELATED"/>
    <property type="match status" value="1"/>
</dbReference>
<evidence type="ECO:0000256" key="14">
    <source>
        <dbReference type="ARBA" id="ARBA00048179"/>
    </source>
</evidence>
<keyword evidence="8" id="KW-0808">Transferase</keyword>
<gene>
    <name evidence="18" type="ORF">AVENP_2266</name>
</gene>
<dbReference type="KEGG" id="avp:AVENP_2266"/>
<evidence type="ECO:0000313" key="19">
    <source>
        <dbReference type="Proteomes" id="UP000503482"/>
    </source>
</evidence>
<dbReference type="InterPro" id="IPR027939">
    <property type="entry name" value="NMT1/THI5"/>
</dbReference>
<dbReference type="Pfam" id="PF00497">
    <property type="entry name" value="SBP_bac_3"/>
    <property type="match status" value="1"/>
</dbReference>
<evidence type="ECO:0000256" key="5">
    <source>
        <dbReference type="ARBA" id="ARBA00011738"/>
    </source>
</evidence>
<dbReference type="EMBL" id="CP053840">
    <property type="protein sequence ID" value="QKF67794.1"/>
    <property type="molecule type" value="Genomic_DNA"/>
</dbReference>
<evidence type="ECO:0000313" key="18">
    <source>
        <dbReference type="EMBL" id="QKF67794.1"/>
    </source>
</evidence>
<dbReference type="InterPro" id="IPR003661">
    <property type="entry name" value="HisK_dim/P_dom"/>
</dbReference>
<dbReference type="Pfam" id="PF09084">
    <property type="entry name" value="NMT1"/>
    <property type="match status" value="1"/>
</dbReference>
<dbReference type="GO" id="GO:0000155">
    <property type="term" value="F:phosphorelay sensor kinase activity"/>
    <property type="evidence" value="ECO:0007669"/>
    <property type="project" value="InterPro"/>
</dbReference>
<feature type="transmembrane region" description="Helical" evidence="16">
    <location>
        <begin position="567"/>
        <end position="584"/>
    </location>
</feature>
<feature type="coiled-coil region" evidence="15">
    <location>
        <begin position="586"/>
        <end position="617"/>
    </location>
</feature>
<dbReference type="SUPFAM" id="SSF55874">
    <property type="entry name" value="ATPase domain of HSP90 chaperone/DNA topoisomerase II/histidine kinase"/>
    <property type="match status" value="1"/>
</dbReference>
<dbReference type="SMART" id="SM00387">
    <property type="entry name" value="HATPase_c"/>
    <property type="match status" value="1"/>
</dbReference>
<dbReference type="GO" id="GO:0046872">
    <property type="term" value="F:metal ion binding"/>
    <property type="evidence" value="ECO:0007669"/>
    <property type="project" value="UniProtKB-KW"/>
</dbReference>
<sequence>MYLLKMFPFLFVLIILVTQTLCAKELKKVTLQLSWFDQFQFAGYYMAKQKGFYEDLGLDVEIKPFEFGVDIPKSVNDGKIDFAVGRETLILEKIKNPNIVALYALFQSTPLILLSTKESGINNINDFSNKKIMTTIDDASEVSLKAMITSNKVKIENLTFLKHTHKIDDLINKNTDVISAYISKAPFWLEKEGITYNIFDPKKYGFDMYSDMLYTNQNLINYDLNTVLLFKKASLKGWEYAYANQEESADIILKNYNSQNLQKDELLYEANELKKLSYFKTANLGEIRKDKIQRIYDLYNVMGLVSSPINLDKFVFDINNLNNSTFTTKEIKYIEEKDSITMCIMPNSMPYSDIKDGKFTGFIADYISLIEEKIKKPITLVPTDSWKESLEFAKNRKCDILSSASQTNERENNFNFTKSYIDIPFVLLTKSDTSFISDLSSLKNKKISIVEDYAILDFLKIKYENIEFIPVLNIDEGLKKVIDKEVFGHIDAISTSWYKLQTKYLTQLSVSAKLDEITSLSIAVRNDDLVLFNIFQKAVLSIDDFTKNEMLNKWISVEYKKDFDYSILWKALAVFIIIFIAILYRQKLLNKLNDNLKRKVEEKTKELRDINSKLEIRIKKEVEENLKKDRLLSQQQKMVSMGQMIENIAHQWRQPLSLITTGASGIKLKKELNDLDDKFLNETLNSILNTSKYLSNTIDDFRYFFRPQKKKEEFYLENCCNKTIDLMNPNFLSKKIKIINEIKNIKVFGYETELIQVLINILNNSKDALELSDNDEKIIFINIFEENNKAIIQIKDNAGGIDEEIIDKIYEPYFTTKHQSQGTGIGLFMCQEIINKHMNGEINISNTIFEYENKTYKGTLTKIVLKCLIKNID</sequence>
<evidence type="ECO:0000256" key="4">
    <source>
        <dbReference type="ARBA" id="ARBA00009406"/>
    </source>
</evidence>
<dbReference type="InterPro" id="IPR036890">
    <property type="entry name" value="HATPase_C_sf"/>
</dbReference>
<dbReference type="EC" id="2.7.13.3" evidence="6"/>
<keyword evidence="16" id="KW-0812">Transmembrane</keyword>
<organism evidence="18 19">
    <name type="scientific">Arcobacter venerupis</name>
    <dbReference type="NCBI Taxonomy" id="1054033"/>
    <lineage>
        <taxon>Bacteria</taxon>
        <taxon>Pseudomonadati</taxon>
        <taxon>Campylobacterota</taxon>
        <taxon>Epsilonproteobacteria</taxon>
        <taxon>Campylobacterales</taxon>
        <taxon>Arcobacteraceae</taxon>
        <taxon>Arcobacter</taxon>
    </lineage>
</organism>
<comment type="catalytic activity">
    <reaction evidence="1">
        <text>ATP + protein L-histidine = ADP + protein N-phospho-L-histidine.</text>
        <dbReference type="EC" id="2.7.13.3"/>
    </reaction>
</comment>
<keyword evidence="19" id="KW-1185">Reference proteome</keyword>
<keyword evidence="15" id="KW-0175">Coiled coil</keyword>
<evidence type="ECO:0000256" key="7">
    <source>
        <dbReference type="ARBA" id="ARBA00022553"/>
    </source>
</evidence>
<dbReference type="InterPro" id="IPR001638">
    <property type="entry name" value="Solute-binding_3/MltF_N"/>
</dbReference>
<comment type="subunit">
    <text evidence="5">Homodimer.</text>
</comment>
<dbReference type="Gene3D" id="3.30.565.10">
    <property type="entry name" value="Histidine kinase-like ATPase, C-terminal domain"/>
    <property type="match status" value="1"/>
</dbReference>
<evidence type="ECO:0000256" key="2">
    <source>
        <dbReference type="ARBA" id="ARBA00003469"/>
    </source>
</evidence>
<evidence type="ECO:0000256" key="12">
    <source>
        <dbReference type="ARBA" id="ARBA00023004"/>
    </source>
</evidence>
<evidence type="ECO:0000256" key="8">
    <source>
        <dbReference type="ARBA" id="ARBA00022679"/>
    </source>
</evidence>
<evidence type="ECO:0000256" key="13">
    <source>
        <dbReference type="ARBA" id="ARBA00033171"/>
    </source>
</evidence>
<proteinExistence type="inferred from homology"/>
<dbReference type="SUPFAM" id="SSF53850">
    <property type="entry name" value="Periplasmic binding protein-like II"/>
    <property type="match status" value="2"/>
</dbReference>
<dbReference type="PRINTS" id="PR00344">
    <property type="entry name" value="BCTRLSENSOR"/>
</dbReference>
<dbReference type="InterPro" id="IPR005467">
    <property type="entry name" value="His_kinase_dom"/>
</dbReference>
<dbReference type="Pfam" id="PF02518">
    <property type="entry name" value="HATPase_c"/>
    <property type="match status" value="1"/>
</dbReference>
<feature type="domain" description="Histidine kinase" evidence="17">
    <location>
        <begin position="647"/>
        <end position="869"/>
    </location>
</feature>
<evidence type="ECO:0000256" key="15">
    <source>
        <dbReference type="SAM" id="Coils"/>
    </source>
</evidence>